<keyword evidence="3 6" id="KW-0378">Hydrolase</keyword>
<dbReference type="PROSITE" id="PS00941">
    <property type="entry name" value="CARBOXYLESTERASE_B_2"/>
    <property type="match status" value="1"/>
</dbReference>
<keyword evidence="2" id="KW-0719">Serine esterase</keyword>
<dbReference type="InterPro" id="IPR029058">
    <property type="entry name" value="AB_hydrolase_fold"/>
</dbReference>
<evidence type="ECO:0000256" key="3">
    <source>
        <dbReference type="ARBA" id="ARBA00022801"/>
    </source>
</evidence>
<feature type="domain" description="Carboxylesterase type B" evidence="7">
    <location>
        <begin position="23"/>
        <end position="345"/>
    </location>
</feature>
<name>A0A8K0GHQ2_IGNLU</name>
<evidence type="ECO:0000256" key="5">
    <source>
        <dbReference type="ARBA" id="ARBA00023180"/>
    </source>
</evidence>
<proteinExistence type="inferred from homology"/>
<feature type="non-terminal residue" evidence="8">
    <location>
        <position position="1"/>
    </location>
</feature>
<dbReference type="OrthoDB" id="19653at2759"/>
<dbReference type="EC" id="3.1.1.-" evidence="6"/>
<feature type="chain" id="PRO_5035488445" description="Carboxylic ester hydrolase" evidence="6">
    <location>
        <begin position="19"/>
        <end position="348"/>
    </location>
</feature>
<comment type="similarity">
    <text evidence="1 6">Belongs to the type-B carboxylesterase/lipase family.</text>
</comment>
<evidence type="ECO:0000256" key="2">
    <source>
        <dbReference type="ARBA" id="ARBA00022487"/>
    </source>
</evidence>
<evidence type="ECO:0000256" key="4">
    <source>
        <dbReference type="ARBA" id="ARBA00023157"/>
    </source>
</evidence>
<evidence type="ECO:0000259" key="7">
    <source>
        <dbReference type="Pfam" id="PF00135"/>
    </source>
</evidence>
<dbReference type="AlphaFoldDB" id="A0A8K0GHQ2"/>
<dbReference type="GO" id="GO:0052689">
    <property type="term" value="F:carboxylic ester hydrolase activity"/>
    <property type="evidence" value="ECO:0007669"/>
    <property type="project" value="UniProtKB-KW"/>
</dbReference>
<keyword evidence="5" id="KW-0325">Glycoprotein</keyword>
<dbReference type="Pfam" id="PF00135">
    <property type="entry name" value="COesterase"/>
    <property type="match status" value="1"/>
</dbReference>
<evidence type="ECO:0000313" key="9">
    <source>
        <dbReference type="Proteomes" id="UP000801492"/>
    </source>
</evidence>
<dbReference type="PANTHER" id="PTHR43142">
    <property type="entry name" value="CARBOXYLIC ESTER HYDROLASE"/>
    <property type="match status" value="1"/>
</dbReference>
<accession>A0A8K0GHQ2</accession>
<keyword evidence="6" id="KW-0732">Signal</keyword>
<comment type="caution">
    <text evidence="8">The sequence shown here is derived from an EMBL/GenBank/DDBJ whole genome shotgun (WGS) entry which is preliminary data.</text>
</comment>
<dbReference type="SUPFAM" id="SSF53474">
    <property type="entry name" value="alpha/beta-Hydrolases"/>
    <property type="match status" value="1"/>
</dbReference>
<evidence type="ECO:0000256" key="1">
    <source>
        <dbReference type="ARBA" id="ARBA00005964"/>
    </source>
</evidence>
<dbReference type="InterPro" id="IPR002018">
    <property type="entry name" value="CarbesteraseB"/>
</dbReference>
<gene>
    <name evidence="8" type="ORF">ILUMI_06473</name>
</gene>
<dbReference type="InterPro" id="IPR019819">
    <property type="entry name" value="Carboxylesterase_B_CS"/>
</dbReference>
<dbReference type="PROSITE" id="PS00122">
    <property type="entry name" value="CARBOXYLESTERASE_B_1"/>
    <property type="match status" value="1"/>
</dbReference>
<sequence length="348" mass="37966">MKRVLISFYIMTLMCINANEDALQVRTDKGILKGSYRKTLKGRQFIAFTGIPYAKPPTNELRFKPAVPLEPWTGILDASKPHSICPQIDVLFNDYVVKGNEDCLYLNVYTPENALSNEIALPVLFYIHGGGFMLGSGNSNLYGPDFLLDKDLVLVTINYRLGALGFLSTGDDILPGNNGLKDQNCALKWVKQNIANFGGDPNKITIFGQSAGGASVHFHVLSPLSKGLFNGAIAHSGSAVGLWSIAPGDQAKRNAIRLGNLLNCSTASSKKLVDCLKKINAYDIVEQDKEFMQYTYDPAIPFKPVIEATNLKDAFLTKHPIDVIKSGEASNVPLIFGITTDDGAFRTT</sequence>
<feature type="signal peptide" evidence="6">
    <location>
        <begin position="1"/>
        <end position="18"/>
    </location>
</feature>
<dbReference type="Gene3D" id="3.40.50.1820">
    <property type="entry name" value="alpha/beta hydrolase"/>
    <property type="match status" value="1"/>
</dbReference>
<dbReference type="InterPro" id="IPR019826">
    <property type="entry name" value="Carboxylesterase_B_AS"/>
</dbReference>
<evidence type="ECO:0000256" key="6">
    <source>
        <dbReference type="RuleBase" id="RU361235"/>
    </source>
</evidence>
<protein>
    <recommendedName>
        <fullName evidence="6">Carboxylic ester hydrolase</fullName>
        <ecNumber evidence="6">3.1.1.-</ecNumber>
    </recommendedName>
</protein>
<dbReference type="PANTHER" id="PTHR43142:SF1">
    <property type="entry name" value="CARBOXYLIC ESTER HYDROLASE"/>
    <property type="match status" value="1"/>
</dbReference>
<keyword evidence="4" id="KW-1015">Disulfide bond</keyword>
<organism evidence="8 9">
    <name type="scientific">Ignelater luminosus</name>
    <name type="common">Cucubano</name>
    <name type="synonym">Pyrophorus luminosus</name>
    <dbReference type="NCBI Taxonomy" id="2038154"/>
    <lineage>
        <taxon>Eukaryota</taxon>
        <taxon>Metazoa</taxon>
        <taxon>Ecdysozoa</taxon>
        <taxon>Arthropoda</taxon>
        <taxon>Hexapoda</taxon>
        <taxon>Insecta</taxon>
        <taxon>Pterygota</taxon>
        <taxon>Neoptera</taxon>
        <taxon>Endopterygota</taxon>
        <taxon>Coleoptera</taxon>
        <taxon>Polyphaga</taxon>
        <taxon>Elateriformia</taxon>
        <taxon>Elateroidea</taxon>
        <taxon>Elateridae</taxon>
        <taxon>Agrypninae</taxon>
        <taxon>Pyrophorini</taxon>
        <taxon>Ignelater</taxon>
    </lineage>
</organism>
<reference evidence="8" key="1">
    <citation type="submission" date="2019-08" db="EMBL/GenBank/DDBJ databases">
        <title>The genome of the North American firefly Photinus pyralis.</title>
        <authorList>
            <consortium name="Photinus pyralis genome working group"/>
            <person name="Fallon T.R."/>
            <person name="Sander Lower S.E."/>
            <person name="Weng J.-K."/>
        </authorList>
    </citation>
    <scope>NUCLEOTIDE SEQUENCE</scope>
    <source>
        <strain evidence="8">TRF0915ILg1</strain>
        <tissue evidence="8">Whole body</tissue>
    </source>
</reference>
<evidence type="ECO:0000313" key="8">
    <source>
        <dbReference type="EMBL" id="KAF2899701.1"/>
    </source>
</evidence>
<keyword evidence="9" id="KW-1185">Reference proteome</keyword>
<dbReference type="Proteomes" id="UP000801492">
    <property type="component" value="Unassembled WGS sequence"/>
</dbReference>
<dbReference type="EMBL" id="VTPC01002676">
    <property type="protein sequence ID" value="KAF2899701.1"/>
    <property type="molecule type" value="Genomic_DNA"/>
</dbReference>